<evidence type="ECO:0000313" key="1">
    <source>
        <dbReference type="EMBL" id="KAA8632190.1"/>
    </source>
</evidence>
<evidence type="ECO:0000313" key="2">
    <source>
        <dbReference type="Proteomes" id="UP000433876"/>
    </source>
</evidence>
<name>A0A8S8ZT69_SORMA</name>
<protein>
    <submittedName>
        <fullName evidence="1">Uncharacterized protein</fullName>
    </submittedName>
</protein>
<dbReference type="EMBL" id="NMPR01000060">
    <property type="protein sequence ID" value="KAA8632190.1"/>
    <property type="molecule type" value="Genomic_DNA"/>
</dbReference>
<organism evidence="1 2">
    <name type="scientific">Sordaria macrospora</name>
    <dbReference type="NCBI Taxonomy" id="5147"/>
    <lineage>
        <taxon>Eukaryota</taxon>
        <taxon>Fungi</taxon>
        <taxon>Dikarya</taxon>
        <taxon>Ascomycota</taxon>
        <taxon>Pezizomycotina</taxon>
        <taxon>Sordariomycetes</taxon>
        <taxon>Sordariomycetidae</taxon>
        <taxon>Sordariales</taxon>
        <taxon>Sordariaceae</taxon>
        <taxon>Sordaria</taxon>
    </lineage>
</organism>
<gene>
    <name evidence="1" type="ORF">SMACR_09521</name>
</gene>
<sequence length="162" mass="18564">MESLTDLRLHEDSWNTALHLVSTPFYGMDEITQFWRLDQSWGQERSVSDYRASANSSDMLTNCLNLFATLVTAFADVDWRNRAVQITQCVMAELQSAEEPQIYLAFLAQFAKLVGNLVDQRKLQDNDPLLLSIWQLLACADEMSTGKLWEPTRMLEDRLGGR</sequence>
<dbReference type="Proteomes" id="UP000433876">
    <property type="component" value="Unassembled WGS sequence"/>
</dbReference>
<dbReference type="AlphaFoldDB" id="A0A8S8ZT69"/>
<dbReference type="VEuPathDB" id="FungiDB:SMAC_09521"/>
<comment type="caution">
    <text evidence="1">The sequence shown here is derived from an EMBL/GenBank/DDBJ whole genome shotgun (WGS) entry which is preliminary data.</text>
</comment>
<proteinExistence type="predicted"/>
<reference evidence="1 2" key="1">
    <citation type="submission" date="2017-07" db="EMBL/GenBank/DDBJ databases">
        <title>Genome sequence of the Sordaria macrospora wild type strain R19027.</title>
        <authorList>
            <person name="Nowrousian M."/>
            <person name="Teichert I."/>
            <person name="Kueck U."/>
        </authorList>
    </citation>
    <scope>NUCLEOTIDE SEQUENCE [LARGE SCALE GENOMIC DNA]</scope>
    <source>
        <strain evidence="1 2">R19027</strain>
        <tissue evidence="1">Mycelium</tissue>
    </source>
</reference>
<accession>A0A8S8ZT69</accession>